<gene>
    <name evidence="1" type="ORF">NE536_20920</name>
</gene>
<protein>
    <submittedName>
        <fullName evidence="1">Uncharacterized protein</fullName>
    </submittedName>
</protein>
<keyword evidence="2" id="KW-1185">Reference proteome</keyword>
<accession>A0A9X2WYL1</accession>
<evidence type="ECO:0000313" key="2">
    <source>
        <dbReference type="Proteomes" id="UP001155604"/>
    </source>
</evidence>
<comment type="caution">
    <text evidence="1">The sequence shown here is derived from an EMBL/GenBank/DDBJ whole genome shotgun (WGS) entry which is preliminary data.</text>
</comment>
<dbReference type="Pfam" id="PF20012">
    <property type="entry name" value="GAP1-N1"/>
    <property type="match status" value="1"/>
</dbReference>
<dbReference type="EMBL" id="JAMTCC010000056">
    <property type="protein sequence ID" value="MCT7947815.1"/>
    <property type="molecule type" value="Genomic_DNA"/>
</dbReference>
<dbReference type="RefSeq" id="WP_261273915.1">
    <property type="nucleotide sequence ID" value="NZ_JAMTCC010000056.1"/>
</dbReference>
<dbReference type="Proteomes" id="UP001155604">
    <property type="component" value="Unassembled WGS sequence"/>
</dbReference>
<evidence type="ECO:0000313" key="1">
    <source>
        <dbReference type="EMBL" id="MCT7947815.1"/>
    </source>
</evidence>
<organism evidence="1 2">
    <name type="scientific">Shewanella septentrionalis</name>
    <dbReference type="NCBI Taxonomy" id="2952223"/>
    <lineage>
        <taxon>Bacteria</taxon>
        <taxon>Pseudomonadati</taxon>
        <taxon>Pseudomonadota</taxon>
        <taxon>Gammaproteobacteria</taxon>
        <taxon>Alteromonadales</taxon>
        <taxon>Shewanellaceae</taxon>
        <taxon>Shewanella</taxon>
    </lineage>
</organism>
<proteinExistence type="predicted"/>
<reference evidence="1" key="1">
    <citation type="journal article" date="2023" name="Int. J. Syst. Evol. Microbiol.">
        <title>&lt;i&gt;Shewanella septentrionalis&lt;/i&gt; sp. nov. and &lt;i&gt;Shewanella holmiensis&lt;/i&gt; sp. nov., isolated from Baltic Sea water and sediments.</title>
        <authorList>
            <person name="Martin-Rodriguez A.J."/>
            <person name="Thorell K."/>
            <person name="Joffre E."/>
            <person name="Jensie-Markopoulos S."/>
            <person name="Moore E.R.B."/>
            <person name="Sjoling A."/>
        </authorList>
    </citation>
    <scope>NUCLEOTIDE SEQUENCE</scope>
    <source>
        <strain evidence="1">SP1W3</strain>
    </source>
</reference>
<dbReference type="AlphaFoldDB" id="A0A9X2WYL1"/>
<sequence length="654" mass="75657">MKIDQCLFGYDDGHRLLASSLPLESETSLLTELSDLAPGTIFGSSDGYWTGLPVPSIGRYVLMRTWPAPEMPRPGCVWTHGIFIEPKHFESVSNLSIFIRFFRKPSDIADWGSYKVQIEAELGRPVRFEPNMLIENEVLSGLIRSLYSTSKALVVTEQFKDLDNAFFSIWSQQWPRLRRNFRFQTAVSRSLSVRGSSRFDIFPTLESPEQDQLTVSRDNDEWIHTALDSIRDPNSNGLREFLWRYGSGVKRQRGSFRPLTEIFLLVESKGNNSAKKIFDIIIKYFTNADDAVNLKQDIIDGYLCSDIQVNFIYLVVASNYLINIPLLSDRGIANLEKTWLNRPEFILKLLRDALDSNSHFCKLLSESLLGIVQTNDFWKLPKLDYLVARNIVIKNPKLLFDNVSILRDEDLVQLISSIPEEANGLAEFIHELTLRNNSELVSNLLDKFPKTTLESFVCRANDSEYKIQGSVWVDVIIERSYLLFEYDVVESVSRASLVFLICRSQEWFSPLVYSKDTSFWFDAFYKSVIDVSSEDEDLFCCFLLIFACKMGGDSGYKAIENVYDRIHQKVLKSQLRRDAREMLMQRLPSIGLYRNWDLGFRLRFAVTKAYIDWRWPSSSYGLLAKDKRNRAFLEEVVLDFDFDSAFEYFYALNR</sequence>
<name>A0A9X2WYL1_9GAMM</name>